<dbReference type="AlphaFoldDB" id="A0A6M3L100"/>
<reference evidence="1" key="1">
    <citation type="submission" date="2020-03" db="EMBL/GenBank/DDBJ databases">
        <title>The deep terrestrial virosphere.</title>
        <authorList>
            <person name="Holmfeldt K."/>
            <person name="Nilsson E."/>
            <person name="Simone D."/>
            <person name="Lopez-Fernandez M."/>
            <person name="Wu X."/>
            <person name="de Brujin I."/>
            <person name="Lundin D."/>
            <person name="Andersson A."/>
            <person name="Bertilsson S."/>
            <person name="Dopson M."/>
        </authorList>
    </citation>
    <scope>NUCLEOTIDE SEQUENCE</scope>
    <source>
        <strain evidence="1">MM415B03056</strain>
    </source>
</reference>
<gene>
    <name evidence="1" type="ORF">MM415B03056_0006</name>
</gene>
<dbReference type="EMBL" id="MT142679">
    <property type="protein sequence ID" value="QJA87058.1"/>
    <property type="molecule type" value="Genomic_DNA"/>
</dbReference>
<proteinExistence type="predicted"/>
<protein>
    <submittedName>
        <fullName evidence="1">Uncharacterized protein</fullName>
    </submittedName>
</protein>
<sequence length="77" mass="8847">MADKEFKYFKKWYKSQENRFHCGHFGDEDKAFASFCEGIEFERKRNLTPAAPDSEGRAIYCGVCGYIHIPGTKCPST</sequence>
<name>A0A6M3L100_9ZZZZ</name>
<evidence type="ECO:0000313" key="1">
    <source>
        <dbReference type="EMBL" id="QJA87058.1"/>
    </source>
</evidence>
<organism evidence="1">
    <name type="scientific">viral metagenome</name>
    <dbReference type="NCBI Taxonomy" id="1070528"/>
    <lineage>
        <taxon>unclassified sequences</taxon>
        <taxon>metagenomes</taxon>
        <taxon>organismal metagenomes</taxon>
    </lineage>
</organism>
<accession>A0A6M3L100</accession>